<dbReference type="Pfam" id="PF01804">
    <property type="entry name" value="Penicil_amidase"/>
    <property type="match status" value="1"/>
</dbReference>
<reference evidence="1 2" key="1">
    <citation type="journal article" date="2000" name="Arch. Microbiol.">
        <title>Rhodobaca bogoriensis gen. nov. and sp. nov., an alkaliphilic purple nonsulfur bacterium from African Rift Valley soda lakes.</title>
        <authorList>
            <person name="Milford A.D."/>
            <person name="Achenbach L.A."/>
            <person name="Jung D.O."/>
            <person name="Madigan M.T."/>
        </authorList>
    </citation>
    <scope>NUCLEOTIDE SEQUENCE [LARGE SCALE GENOMIC DNA]</scope>
    <source>
        <strain evidence="1 2">2376</strain>
    </source>
</reference>
<proteinExistence type="predicted"/>
<dbReference type="Gene3D" id="2.30.120.10">
    <property type="match status" value="1"/>
</dbReference>
<dbReference type="SUPFAM" id="SSF56235">
    <property type="entry name" value="N-terminal nucleophile aminohydrolases (Ntn hydrolases)"/>
    <property type="match status" value="1"/>
</dbReference>
<comment type="caution">
    <text evidence="1">The sequence shown here is derived from an EMBL/GenBank/DDBJ whole genome shotgun (WGS) entry which is preliminary data.</text>
</comment>
<dbReference type="PANTHER" id="PTHR34218:SF4">
    <property type="entry name" value="ACYL-HOMOSERINE LACTONE ACYLASE QUIP"/>
    <property type="match status" value="1"/>
</dbReference>
<dbReference type="EMBL" id="JACBXS010000083">
    <property type="protein sequence ID" value="NYS26831.1"/>
    <property type="molecule type" value="Genomic_DNA"/>
</dbReference>
<evidence type="ECO:0000313" key="2">
    <source>
        <dbReference type="Proteomes" id="UP000529417"/>
    </source>
</evidence>
<name>A0A7Z0I2N2_9RHOB</name>
<dbReference type="PANTHER" id="PTHR34218">
    <property type="entry name" value="PEPTIDASE S45 PENICILLIN AMIDASE"/>
    <property type="match status" value="1"/>
</dbReference>
<dbReference type="InterPro" id="IPR043146">
    <property type="entry name" value="Penicillin_amidase_N_B-knob"/>
</dbReference>
<dbReference type="Proteomes" id="UP000529417">
    <property type="component" value="Unassembled WGS sequence"/>
</dbReference>
<dbReference type="InterPro" id="IPR002692">
    <property type="entry name" value="S45"/>
</dbReference>
<keyword evidence="2" id="KW-1185">Reference proteome</keyword>
<dbReference type="InterPro" id="IPR029055">
    <property type="entry name" value="Ntn_hydrolases_N"/>
</dbReference>
<accession>A0A7Z0I2N2</accession>
<gene>
    <name evidence="1" type="ORF">HUK65_17880</name>
</gene>
<evidence type="ECO:0000313" key="1">
    <source>
        <dbReference type="EMBL" id="NYS26831.1"/>
    </source>
</evidence>
<dbReference type="RefSeq" id="WP_179907623.1">
    <property type="nucleotide sequence ID" value="NZ_JACBXS010000083.1"/>
</dbReference>
<dbReference type="GO" id="GO:0017000">
    <property type="term" value="P:antibiotic biosynthetic process"/>
    <property type="evidence" value="ECO:0007669"/>
    <property type="project" value="InterPro"/>
</dbReference>
<organism evidence="1 2">
    <name type="scientific">Rhabdonatronobacter sediminivivens</name>
    <dbReference type="NCBI Taxonomy" id="2743469"/>
    <lineage>
        <taxon>Bacteria</taxon>
        <taxon>Pseudomonadati</taxon>
        <taxon>Pseudomonadota</taxon>
        <taxon>Alphaproteobacteria</taxon>
        <taxon>Rhodobacterales</taxon>
        <taxon>Paracoccaceae</taxon>
        <taxon>Rhabdonatronobacter</taxon>
    </lineage>
</organism>
<dbReference type="AlphaFoldDB" id="A0A7Z0I2N2"/>
<dbReference type="Gene3D" id="3.60.20.10">
    <property type="entry name" value="Glutamine Phosphoribosylpyrophosphate, subunit 1, domain 1"/>
    <property type="match status" value="1"/>
</dbReference>
<dbReference type="GO" id="GO:0016787">
    <property type="term" value="F:hydrolase activity"/>
    <property type="evidence" value="ECO:0007669"/>
    <property type="project" value="InterPro"/>
</dbReference>
<protein>
    <submittedName>
        <fullName evidence="1">Penicillin acylase family protein</fullName>
    </submittedName>
</protein>
<sequence>MTRQTPYGPILSDLDLLSDTDGTFAVRWTGHTVTDETTALLKAMRARSVPEFQTAVEGFAFPPLTFLAADDAGNVGAVTAARVPARAPEQGFDIITSPEQSDRDWRRLWDGRDLPHSVNPSQGFIASRRW</sequence>